<dbReference type="RefSeq" id="WP_235814946.1">
    <property type="nucleotide sequence ID" value="NZ_CP128601.1"/>
</dbReference>
<dbReference type="GO" id="GO:0055085">
    <property type="term" value="P:transmembrane transport"/>
    <property type="evidence" value="ECO:0007669"/>
    <property type="project" value="InterPro"/>
</dbReference>
<dbReference type="STRING" id="187304.B0E33_11750"/>
<organism evidence="3 4">
    <name type="scientific">Roseibium aggregatum</name>
    <dbReference type="NCBI Taxonomy" id="187304"/>
    <lineage>
        <taxon>Bacteria</taxon>
        <taxon>Pseudomonadati</taxon>
        <taxon>Pseudomonadota</taxon>
        <taxon>Alphaproteobacteria</taxon>
        <taxon>Hyphomicrobiales</taxon>
        <taxon>Stappiaceae</taxon>
        <taxon>Roseibium</taxon>
    </lineage>
</organism>
<feature type="signal peptide" evidence="2">
    <location>
        <begin position="1"/>
        <end position="36"/>
    </location>
</feature>
<evidence type="ECO:0000256" key="1">
    <source>
        <dbReference type="ARBA" id="ARBA00022729"/>
    </source>
</evidence>
<protein>
    <submittedName>
        <fullName evidence="3">C4-dicarboxylate-binding periplasmic protein</fullName>
    </submittedName>
</protein>
<dbReference type="PANTHER" id="PTHR33376">
    <property type="match status" value="1"/>
</dbReference>
<dbReference type="Pfam" id="PF03480">
    <property type="entry name" value="DctP"/>
    <property type="match status" value="1"/>
</dbReference>
<dbReference type="CDD" id="cd13665">
    <property type="entry name" value="PBP2_TRAP_Dctp3_4"/>
    <property type="match status" value="1"/>
</dbReference>
<sequence>MSKYRMMRSVAAGALTVGAVAVAALSLSLTAGQAVAAEVTLRLHQMLPAQASVPKNILEPWMARIEEESGGRIEFQHFPAMQLGGKPPELVDQAIDGIADIVWTLPGYTPGRFPRTEVFELPFVMTNAEAVSRAFWQLAEETMLDQDFKDMKVLGLWVHGPGLIHSKDPIDSLDDLNGVKLRAPTRVTNDMFSSLGATPVGMPVPAVPEALSKGVIDATVVPWEVTGALKINELVSNHTDFGDDALYTATFVLGMNRAAYDGLPDDLKAIIDKNSGLELSGFAGGQMQRDDAKPRDEAIEKGATMIVLPPEEVARWKEASAPTIEKWVAEMDEKGMDGTGLYNRAIELIEENTGK</sequence>
<name>A0A0M6YCN5_9HYPH</name>
<proteinExistence type="predicted"/>
<dbReference type="Gene3D" id="3.40.190.170">
    <property type="entry name" value="Bacterial extracellular solute-binding protein, family 7"/>
    <property type="match status" value="1"/>
</dbReference>
<dbReference type="Proteomes" id="UP000048926">
    <property type="component" value="Unassembled WGS sequence"/>
</dbReference>
<keyword evidence="4" id="KW-1185">Reference proteome</keyword>
<dbReference type="InterPro" id="IPR018389">
    <property type="entry name" value="DctP_fam"/>
</dbReference>
<dbReference type="PANTHER" id="PTHR33376:SF15">
    <property type="entry name" value="BLL6794 PROTEIN"/>
    <property type="match status" value="1"/>
</dbReference>
<dbReference type="NCBIfam" id="NF037995">
    <property type="entry name" value="TRAP_S1"/>
    <property type="match status" value="1"/>
</dbReference>
<evidence type="ECO:0000313" key="3">
    <source>
        <dbReference type="EMBL" id="CTQ46570.1"/>
    </source>
</evidence>
<dbReference type="SUPFAM" id="SSF53850">
    <property type="entry name" value="Periplasmic binding protein-like II"/>
    <property type="match status" value="1"/>
</dbReference>
<accession>A0A0M6YCN5</accession>
<evidence type="ECO:0000313" key="4">
    <source>
        <dbReference type="Proteomes" id="UP000048926"/>
    </source>
</evidence>
<evidence type="ECO:0000256" key="2">
    <source>
        <dbReference type="SAM" id="SignalP"/>
    </source>
</evidence>
<keyword evidence="1 2" id="KW-0732">Signal</keyword>
<feature type="chain" id="PRO_5005807881" evidence="2">
    <location>
        <begin position="37"/>
        <end position="355"/>
    </location>
</feature>
<reference evidence="4" key="1">
    <citation type="submission" date="2015-07" db="EMBL/GenBank/DDBJ databases">
        <authorList>
            <person name="Rodrigo-Torres Lidia"/>
            <person name="Arahal R.David."/>
        </authorList>
    </citation>
    <scope>NUCLEOTIDE SEQUENCE [LARGE SCALE GENOMIC DNA]</scope>
    <source>
        <strain evidence="4">CECT 4801</strain>
    </source>
</reference>
<dbReference type="InterPro" id="IPR038404">
    <property type="entry name" value="TRAP_DctP_sf"/>
</dbReference>
<dbReference type="EMBL" id="CXST01000003">
    <property type="protein sequence ID" value="CTQ46570.1"/>
    <property type="molecule type" value="Genomic_DNA"/>
</dbReference>
<dbReference type="AlphaFoldDB" id="A0A0M6YCN5"/>
<gene>
    <name evidence="3" type="primary">dctP_5</name>
    <name evidence="3" type="ORF">LAL4801_05029</name>
</gene>